<dbReference type="OrthoDB" id="1166723at2759"/>
<evidence type="ECO:0000313" key="2">
    <source>
        <dbReference type="Proteomes" id="UP000237105"/>
    </source>
</evidence>
<dbReference type="AlphaFoldDB" id="A0A2P5D104"/>
<keyword evidence="2" id="KW-1185">Reference proteome</keyword>
<dbReference type="EMBL" id="JXTB01000075">
    <property type="protein sequence ID" value="PON66969.1"/>
    <property type="molecule type" value="Genomic_DNA"/>
</dbReference>
<reference evidence="2" key="1">
    <citation type="submission" date="2016-06" db="EMBL/GenBank/DDBJ databases">
        <title>Parallel loss of symbiosis genes in relatives of nitrogen-fixing non-legume Parasponia.</title>
        <authorList>
            <person name="Van Velzen R."/>
            <person name="Holmer R."/>
            <person name="Bu F."/>
            <person name="Rutten L."/>
            <person name="Van Zeijl A."/>
            <person name="Liu W."/>
            <person name="Santuari L."/>
            <person name="Cao Q."/>
            <person name="Sharma T."/>
            <person name="Shen D."/>
            <person name="Roswanjaya Y."/>
            <person name="Wardhani T."/>
            <person name="Kalhor M.S."/>
            <person name="Jansen J."/>
            <person name="Van den Hoogen J."/>
            <person name="Gungor B."/>
            <person name="Hartog M."/>
            <person name="Hontelez J."/>
            <person name="Verver J."/>
            <person name="Yang W.-C."/>
            <person name="Schijlen E."/>
            <person name="Repin R."/>
            <person name="Schilthuizen M."/>
            <person name="Schranz E."/>
            <person name="Heidstra R."/>
            <person name="Miyata K."/>
            <person name="Fedorova E."/>
            <person name="Kohlen W."/>
            <person name="Bisseling T."/>
            <person name="Smit S."/>
            <person name="Geurts R."/>
        </authorList>
    </citation>
    <scope>NUCLEOTIDE SEQUENCE [LARGE SCALE GENOMIC DNA]</scope>
    <source>
        <strain evidence="2">cv. WU1-14</strain>
    </source>
</reference>
<protein>
    <submittedName>
        <fullName evidence="1">Uncharacterized protein</fullName>
    </submittedName>
</protein>
<comment type="caution">
    <text evidence="1">The sequence shown here is derived from an EMBL/GenBank/DDBJ whole genome shotgun (WGS) entry which is preliminary data.</text>
</comment>
<name>A0A2P5D104_PARAD</name>
<proteinExistence type="predicted"/>
<sequence>MKEIRALENKLEDLLSNEEHYWRQRSHAEWLKSSDRNIGYFYQKATDCIRKNNTKRLRDNSGVWNEAKEDLVRIVEDYFGTIFQLSQPSIEESQRVVNVVTKTISPAMAEYLDSPFTSEDIKIILFQMGGGGLRHQDLMDFKLFSTRSIGTWLVEVFAEFV</sequence>
<dbReference type="Proteomes" id="UP000237105">
    <property type="component" value="Unassembled WGS sequence"/>
</dbReference>
<evidence type="ECO:0000313" key="1">
    <source>
        <dbReference type="EMBL" id="PON66969.1"/>
    </source>
</evidence>
<accession>A0A2P5D104</accession>
<gene>
    <name evidence="1" type="ORF">PanWU01x14_105510</name>
</gene>
<organism evidence="1 2">
    <name type="scientific">Parasponia andersonii</name>
    <name type="common">Sponia andersonii</name>
    <dbReference type="NCBI Taxonomy" id="3476"/>
    <lineage>
        <taxon>Eukaryota</taxon>
        <taxon>Viridiplantae</taxon>
        <taxon>Streptophyta</taxon>
        <taxon>Embryophyta</taxon>
        <taxon>Tracheophyta</taxon>
        <taxon>Spermatophyta</taxon>
        <taxon>Magnoliopsida</taxon>
        <taxon>eudicotyledons</taxon>
        <taxon>Gunneridae</taxon>
        <taxon>Pentapetalae</taxon>
        <taxon>rosids</taxon>
        <taxon>fabids</taxon>
        <taxon>Rosales</taxon>
        <taxon>Cannabaceae</taxon>
        <taxon>Parasponia</taxon>
    </lineage>
</organism>